<protein>
    <recommendedName>
        <fullName evidence="2">RRM domain-containing protein</fullName>
    </recommendedName>
</protein>
<dbReference type="InterPro" id="IPR000504">
    <property type="entry name" value="RRM_dom"/>
</dbReference>
<evidence type="ECO:0000256" key="1">
    <source>
        <dbReference type="PROSITE-ProRule" id="PRU00176"/>
    </source>
</evidence>
<dbReference type="SMART" id="SM00360">
    <property type="entry name" value="RRM"/>
    <property type="match status" value="1"/>
</dbReference>
<gene>
    <name evidence="3" type="ORF">Dsin_029258</name>
</gene>
<dbReference type="Proteomes" id="UP001281410">
    <property type="component" value="Unassembled WGS sequence"/>
</dbReference>
<dbReference type="PANTHER" id="PTHR34427:SF5">
    <property type="entry name" value="DUF4283 DOMAIN-CONTAINING PROTEIN"/>
    <property type="match status" value="1"/>
</dbReference>
<evidence type="ECO:0000259" key="2">
    <source>
        <dbReference type="PROSITE" id="PS50102"/>
    </source>
</evidence>
<dbReference type="AlphaFoldDB" id="A0AAD9ZTE7"/>
<evidence type="ECO:0000313" key="4">
    <source>
        <dbReference type="Proteomes" id="UP001281410"/>
    </source>
</evidence>
<feature type="domain" description="RRM" evidence="2">
    <location>
        <begin position="20"/>
        <end position="97"/>
    </location>
</feature>
<name>A0AAD9ZTE7_9ROSI</name>
<keyword evidence="1" id="KW-0694">RNA-binding</keyword>
<dbReference type="PANTHER" id="PTHR34427">
    <property type="entry name" value="DUF4283 DOMAIN PROTEIN"/>
    <property type="match status" value="1"/>
</dbReference>
<proteinExistence type="predicted"/>
<accession>A0AAD9ZTE7</accession>
<sequence length="335" mass="38611">MRGSSYANLDRKRDFRDNLHSVFVDNLNPKVDLVSLWGIFKSFGRVRDVYLSPNNGQRKMCFAFVRFDTMEEANKVATMVNDMHVYSWQITTKVATYDWNKRRTTSEIEREGFIRNRFFWDYVFYSMSRWSNSFIPQFRLAWLKVLGAPLSCWDEGFFKEVGGRVGETLVVEEATARRQRLDRGRILALVPREKSGSGTIKVEDPQAGNNENRGAADVTEMVYSSEKNISENRGKGQWVRKLEDQNFHKKGKRKDKNDGEEVKHFHIELIGDKVADDGCDKGCADKGKGSWVGRPKMKHMRIQNQNVKLIIDEKKGNRSRCISEGAYSSSSSDSE</sequence>
<evidence type="ECO:0000313" key="3">
    <source>
        <dbReference type="EMBL" id="KAK3189697.1"/>
    </source>
</evidence>
<dbReference type="InterPro" id="IPR012677">
    <property type="entry name" value="Nucleotide-bd_a/b_plait_sf"/>
</dbReference>
<dbReference type="EMBL" id="JANJYJ010000009">
    <property type="protein sequence ID" value="KAK3189697.1"/>
    <property type="molecule type" value="Genomic_DNA"/>
</dbReference>
<dbReference type="PROSITE" id="PS50102">
    <property type="entry name" value="RRM"/>
    <property type="match status" value="1"/>
</dbReference>
<dbReference type="SUPFAM" id="SSF54928">
    <property type="entry name" value="RNA-binding domain, RBD"/>
    <property type="match status" value="1"/>
</dbReference>
<organism evidence="3 4">
    <name type="scientific">Dipteronia sinensis</name>
    <dbReference type="NCBI Taxonomy" id="43782"/>
    <lineage>
        <taxon>Eukaryota</taxon>
        <taxon>Viridiplantae</taxon>
        <taxon>Streptophyta</taxon>
        <taxon>Embryophyta</taxon>
        <taxon>Tracheophyta</taxon>
        <taxon>Spermatophyta</taxon>
        <taxon>Magnoliopsida</taxon>
        <taxon>eudicotyledons</taxon>
        <taxon>Gunneridae</taxon>
        <taxon>Pentapetalae</taxon>
        <taxon>rosids</taxon>
        <taxon>malvids</taxon>
        <taxon>Sapindales</taxon>
        <taxon>Sapindaceae</taxon>
        <taxon>Hippocastanoideae</taxon>
        <taxon>Acereae</taxon>
        <taxon>Dipteronia</taxon>
    </lineage>
</organism>
<reference evidence="3" key="1">
    <citation type="journal article" date="2023" name="Plant J.">
        <title>Genome sequences and population genomics provide insights into the demographic history, inbreeding, and mutation load of two 'living fossil' tree species of Dipteronia.</title>
        <authorList>
            <person name="Feng Y."/>
            <person name="Comes H.P."/>
            <person name="Chen J."/>
            <person name="Zhu S."/>
            <person name="Lu R."/>
            <person name="Zhang X."/>
            <person name="Li P."/>
            <person name="Qiu J."/>
            <person name="Olsen K.M."/>
            <person name="Qiu Y."/>
        </authorList>
    </citation>
    <scope>NUCLEOTIDE SEQUENCE</scope>
    <source>
        <strain evidence="3">NBL</strain>
    </source>
</reference>
<dbReference type="Gene3D" id="3.30.70.330">
    <property type="match status" value="1"/>
</dbReference>
<dbReference type="InterPro" id="IPR035979">
    <property type="entry name" value="RBD_domain_sf"/>
</dbReference>
<dbReference type="GO" id="GO:0003723">
    <property type="term" value="F:RNA binding"/>
    <property type="evidence" value="ECO:0007669"/>
    <property type="project" value="UniProtKB-UniRule"/>
</dbReference>
<comment type="caution">
    <text evidence="3">The sequence shown here is derived from an EMBL/GenBank/DDBJ whole genome shotgun (WGS) entry which is preliminary data.</text>
</comment>
<keyword evidence="4" id="KW-1185">Reference proteome</keyword>
<dbReference type="Pfam" id="PF00076">
    <property type="entry name" value="RRM_1"/>
    <property type="match status" value="1"/>
</dbReference>
<dbReference type="CDD" id="cd00590">
    <property type="entry name" value="RRM_SF"/>
    <property type="match status" value="1"/>
</dbReference>